<dbReference type="Gene3D" id="3.40.50.12780">
    <property type="entry name" value="N-terminal domain of ligase-like"/>
    <property type="match status" value="1"/>
</dbReference>
<evidence type="ECO:0000256" key="2">
    <source>
        <dbReference type="ARBA" id="ARBA00022598"/>
    </source>
</evidence>
<dbReference type="InterPro" id="IPR000873">
    <property type="entry name" value="AMP-dep_synth/lig_dom"/>
</dbReference>
<evidence type="ECO:0000259" key="5">
    <source>
        <dbReference type="Pfam" id="PF13193"/>
    </source>
</evidence>
<dbReference type="AlphaFoldDB" id="A0A1V2I3S1"/>
<reference evidence="7" key="1">
    <citation type="submission" date="2016-10" db="EMBL/GenBank/DDBJ databases">
        <title>Frankia sp. NRRL B-16386 Genome sequencing.</title>
        <authorList>
            <person name="Ghodhbane-Gtari F."/>
            <person name="Swanson E."/>
            <person name="Gueddou A."/>
            <person name="Hezbri K."/>
            <person name="Ktari K."/>
            <person name="Nouioui I."/>
            <person name="Morris K."/>
            <person name="Simpson S."/>
            <person name="Abebe-Akele F."/>
            <person name="Thomas K."/>
            <person name="Gtari M."/>
            <person name="Tisa L.S."/>
        </authorList>
    </citation>
    <scope>NUCLEOTIDE SEQUENCE [LARGE SCALE GENOMIC DNA]</scope>
    <source>
        <strain evidence="7">NRRL B-16386</strain>
    </source>
</reference>
<dbReference type="PANTHER" id="PTHR43201:SF5">
    <property type="entry name" value="MEDIUM-CHAIN ACYL-COA LIGASE ACSF2, MITOCHONDRIAL"/>
    <property type="match status" value="1"/>
</dbReference>
<evidence type="ECO:0000256" key="1">
    <source>
        <dbReference type="ARBA" id="ARBA00006432"/>
    </source>
</evidence>
<dbReference type="InterPro" id="IPR025110">
    <property type="entry name" value="AMP-bd_C"/>
</dbReference>
<dbReference type="RefSeq" id="WP_076820768.1">
    <property type="nucleotide sequence ID" value="NZ_MOMC01000070.1"/>
</dbReference>
<feature type="domain" description="AMP-dependent synthetase/ligase" evidence="4">
    <location>
        <begin position="6"/>
        <end position="386"/>
    </location>
</feature>
<keyword evidence="2" id="KW-0436">Ligase</keyword>
<proteinExistence type="inferred from homology"/>
<organism evidence="6 7">
    <name type="scientific">Pseudofrankia asymbiotica</name>
    <dbReference type="NCBI Taxonomy" id="1834516"/>
    <lineage>
        <taxon>Bacteria</taxon>
        <taxon>Bacillati</taxon>
        <taxon>Actinomycetota</taxon>
        <taxon>Actinomycetes</taxon>
        <taxon>Frankiales</taxon>
        <taxon>Frankiaceae</taxon>
        <taxon>Pseudofrankia</taxon>
    </lineage>
</organism>
<name>A0A1V2I3S1_9ACTN</name>
<dbReference type="Pfam" id="PF00501">
    <property type="entry name" value="AMP-binding"/>
    <property type="match status" value="1"/>
</dbReference>
<evidence type="ECO:0000259" key="4">
    <source>
        <dbReference type="Pfam" id="PF00501"/>
    </source>
</evidence>
<accession>A0A1V2I3S1</accession>
<evidence type="ECO:0000313" key="7">
    <source>
        <dbReference type="Proteomes" id="UP000188929"/>
    </source>
</evidence>
<dbReference type="GO" id="GO:0006631">
    <property type="term" value="P:fatty acid metabolic process"/>
    <property type="evidence" value="ECO:0007669"/>
    <property type="project" value="TreeGrafter"/>
</dbReference>
<dbReference type="GO" id="GO:0031956">
    <property type="term" value="F:medium-chain fatty acid-CoA ligase activity"/>
    <property type="evidence" value="ECO:0007669"/>
    <property type="project" value="TreeGrafter"/>
</dbReference>
<dbReference type="FunFam" id="3.30.300.30:FF:000008">
    <property type="entry name" value="2,3-dihydroxybenzoate-AMP ligase"/>
    <property type="match status" value="1"/>
</dbReference>
<dbReference type="InterPro" id="IPR020845">
    <property type="entry name" value="AMP-binding_CS"/>
</dbReference>
<comment type="caution">
    <text evidence="6">The sequence shown here is derived from an EMBL/GenBank/DDBJ whole genome shotgun (WGS) entry which is preliminary data.</text>
</comment>
<evidence type="ECO:0000256" key="3">
    <source>
        <dbReference type="SAM" id="MobiDB-lite"/>
    </source>
</evidence>
<dbReference type="Gene3D" id="3.30.300.30">
    <property type="match status" value="1"/>
</dbReference>
<keyword evidence="7" id="KW-1185">Reference proteome</keyword>
<feature type="region of interest" description="Disordered" evidence="3">
    <location>
        <begin position="131"/>
        <end position="155"/>
    </location>
</feature>
<evidence type="ECO:0000313" key="6">
    <source>
        <dbReference type="EMBL" id="ONH24541.1"/>
    </source>
</evidence>
<dbReference type="PROSITE" id="PS00455">
    <property type="entry name" value="AMP_BINDING"/>
    <property type="match status" value="1"/>
</dbReference>
<feature type="compositionally biased region" description="Low complexity" evidence="3">
    <location>
        <begin position="134"/>
        <end position="151"/>
    </location>
</feature>
<dbReference type="Pfam" id="PF13193">
    <property type="entry name" value="AMP-binding_C"/>
    <property type="match status" value="1"/>
</dbReference>
<dbReference type="Proteomes" id="UP000188929">
    <property type="component" value="Unassembled WGS sequence"/>
</dbReference>
<sequence>MNPATHAALTPGRAAVIMAGSGATLTYRELDERSARFANVLAAAGLRRGDGIALLAENDRHCFEVYWAALRSGLYVTPVNWHLSPSEVAYIVDDCEAAALVVSSRQREFAARIVEATPRVRHRYLFASADEPAAADTTDTGDTGDTGDTAGQPSVQLDCHEDYERAVAAAPAERPEVEWAGADMLYSSGTTGRPKGIRPPLPQYRSGEPGMILPPMLQIQYGMGAVTVYLSPAPAYHAAPLRFGGAVQALGGTVVMMERFEPVAALEALEKYRVTHSQWVPTMFVRMLKLPAAERERFDLSAHQAAIHAAAPCPPDVKRAMIDWWGPILHEYYAATEASGITFVSSQEWLERPGTVGRSALGVVRVCAEDGGERPTGENGIVYFERETLPFTYHGDPASTAAAQHPQHPTWTTVGDVGHLDADGYLYLTDRATFMIISGGVNIYPQEIENVLALHPKILDVAVIGVPDPDLGERVHAIVEPAPGVEPGPGLADELIAYVRDRIAHYKAPRGVDFVDELPRTPTGKLRKNLLREHYRSATTATR</sequence>
<dbReference type="InterPro" id="IPR042099">
    <property type="entry name" value="ANL_N_sf"/>
</dbReference>
<dbReference type="STRING" id="1834516.BL253_30090"/>
<feature type="domain" description="AMP-binding enzyme C-terminal" evidence="5">
    <location>
        <begin position="447"/>
        <end position="525"/>
    </location>
</feature>
<comment type="similarity">
    <text evidence="1">Belongs to the ATP-dependent AMP-binding enzyme family.</text>
</comment>
<dbReference type="SUPFAM" id="SSF56801">
    <property type="entry name" value="Acetyl-CoA synthetase-like"/>
    <property type="match status" value="1"/>
</dbReference>
<dbReference type="EMBL" id="MOMC01000070">
    <property type="protein sequence ID" value="ONH24541.1"/>
    <property type="molecule type" value="Genomic_DNA"/>
</dbReference>
<protein>
    <submittedName>
        <fullName evidence="6">Acyl-CoA synthetase</fullName>
    </submittedName>
</protein>
<dbReference type="OrthoDB" id="9803968at2"/>
<dbReference type="PANTHER" id="PTHR43201">
    <property type="entry name" value="ACYL-COA SYNTHETASE"/>
    <property type="match status" value="1"/>
</dbReference>
<dbReference type="InterPro" id="IPR045851">
    <property type="entry name" value="AMP-bd_C_sf"/>
</dbReference>
<gene>
    <name evidence="6" type="ORF">BL253_30090</name>
</gene>